<proteinExistence type="predicted"/>
<dbReference type="Proteomes" id="UP000789920">
    <property type="component" value="Unassembled WGS sequence"/>
</dbReference>
<protein>
    <submittedName>
        <fullName evidence="1">4916_t:CDS:1</fullName>
    </submittedName>
</protein>
<organism evidence="1 2">
    <name type="scientific">Racocetra persica</name>
    <dbReference type="NCBI Taxonomy" id="160502"/>
    <lineage>
        <taxon>Eukaryota</taxon>
        <taxon>Fungi</taxon>
        <taxon>Fungi incertae sedis</taxon>
        <taxon>Mucoromycota</taxon>
        <taxon>Glomeromycotina</taxon>
        <taxon>Glomeromycetes</taxon>
        <taxon>Diversisporales</taxon>
        <taxon>Gigasporaceae</taxon>
        <taxon>Racocetra</taxon>
    </lineage>
</organism>
<feature type="non-terminal residue" evidence="1">
    <location>
        <position position="1"/>
    </location>
</feature>
<comment type="caution">
    <text evidence="1">The sequence shown here is derived from an EMBL/GenBank/DDBJ whole genome shotgun (WGS) entry which is preliminary data.</text>
</comment>
<reference evidence="1" key="1">
    <citation type="submission" date="2021-06" db="EMBL/GenBank/DDBJ databases">
        <authorList>
            <person name="Kallberg Y."/>
            <person name="Tangrot J."/>
            <person name="Rosling A."/>
        </authorList>
    </citation>
    <scope>NUCLEOTIDE SEQUENCE</scope>
    <source>
        <strain evidence="1">MA461A</strain>
    </source>
</reference>
<evidence type="ECO:0000313" key="2">
    <source>
        <dbReference type="Proteomes" id="UP000789920"/>
    </source>
</evidence>
<evidence type="ECO:0000313" key="1">
    <source>
        <dbReference type="EMBL" id="CAG8737315.1"/>
    </source>
</evidence>
<name>A0ACA9Q5V6_9GLOM</name>
<sequence length="213" mass="23608">TLTLITTKSFPGSSDNNNVTNTQNSSSLYTYITPATYTFGILFPIYFLLAIFVIYQWFITGDGYDLVIDGVSYYFIIAAVLNIAIAYICLTIDLYYHTRGFFDNLFIRVPFSLWGGFALYTTILCFWIAIPALDTVLLSVIALAILIIFGLLIAEYYPFADSNFAIAILWVLIGIADYQIKVFPVLTVAILGCGLVTGGILRTSFSGLAEHKS</sequence>
<gene>
    <name evidence="1" type="ORF">RPERSI_LOCUS12790</name>
</gene>
<accession>A0ACA9Q5V6</accession>
<keyword evidence="2" id="KW-1185">Reference proteome</keyword>
<feature type="non-terminal residue" evidence="1">
    <location>
        <position position="213"/>
    </location>
</feature>
<dbReference type="EMBL" id="CAJVQC010027740">
    <property type="protein sequence ID" value="CAG8737315.1"/>
    <property type="molecule type" value="Genomic_DNA"/>
</dbReference>